<evidence type="ECO:0000313" key="2">
    <source>
        <dbReference type="EMBL" id="MCM2679150.1"/>
    </source>
</evidence>
<accession>A0AA42B6W5</accession>
<dbReference type="InterPro" id="IPR018640">
    <property type="entry name" value="DUF2063"/>
</dbReference>
<dbReference type="RefSeq" id="WP_251260511.1">
    <property type="nucleotide sequence ID" value="NZ_JAMQGP010000002.1"/>
</dbReference>
<keyword evidence="2" id="KW-0238">DNA-binding</keyword>
<dbReference type="AlphaFoldDB" id="A0AA42B6W5"/>
<feature type="domain" description="Putative DNA-binding" evidence="1">
    <location>
        <begin position="19"/>
        <end position="82"/>
    </location>
</feature>
<gene>
    <name evidence="2" type="ORF">NAF29_05595</name>
</gene>
<protein>
    <submittedName>
        <fullName evidence="2">DNA-binding domain-containing protein</fullName>
    </submittedName>
</protein>
<reference evidence="2 3" key="1">
    <citation type="journal article" date="2013" name="Antonie Van Leeuwenhoek">
        <title>Echinimonas agarilytica gen. nov., sp. nov., a new gammaproteobacterium isolated from the sea urchin Strongylocentrotus intermedius.</title>
        <authorList>
            <person name="Nedashkovskaya O.I."/>
            <person name="Stenkova A.M."/>
            <person name="Zhukova N.V."/>
            <person name="Van Trappen S."/>
            <person name="Lee J.S."/>
            <person name="Kim S.B."/>
        </authorList>
    </citation>
    <scope>NUCLEOTIDE SEQUENCE [LARGE SCALE GENOMIC DNA]</scope>
    <source>
        <strain evidence="2 3">KMM 6351</strain>
    </source>
</reference>
<dbReference type="Proteomes" id="UP001165393">
    <property type="component" value="Unassembled WGS sequence"/>
</dbReference>
<comment type="caution">
    <text evidence="2">The sequence shown here is derived from an EMBL/GenBank/DDBJ whole genome shotgun (WGS) entry which is preliminary data.</text>
</comment>
<dbReference type="EMBL" id="JAMQGP010000002">
    <property type="protein sequence ID" value="MCM2679150.1"/>
    <property type="molecule type" value="Genomic_DNA"/>
</dbReference>
<sequence>MDLRYEQSIHDFEHLLNSNDSSIEQYQANYAGAHIAALKSIFATTQYILSPPIFLALCKVYSEHFPTSDWDINRYGKHFAHLLTSQQQSSKSVQFPWLDLGLLATFEYCIGLCYYPASSDASKVLINAEIIQMLRRRHDWLVQLKHDHNYLEMPFSIEQFGAGVLVQRDYKIALTDW</sequence>
<name>A0AA42B6W5_9GAMM</name>
<dbReference type="Pfam" id="PF09836">
    <property type="entry name" value="DUF2063"/>
    <property type="match status" value="1"/>
</dbReference>
<evidence type="ECO:0000313" key="3">
    <source>
        <dbReference type="Proteomes" id="UP001165393"/>
    </source>
</evidence>
<organism evidence="2 3">
    <name type="scientific">Echinimonas agarilytica</name>
    <dbReference type="NCBI Taxonomy" id="1215918"/>
    <lineage>
        <taxon>Bacteria</taxon>
        <taxon>Pseudomonadati</taxon>
        <taxon>Pseudomonadota</taxon>
        <taxon>Gammaproteobacteria</taxon>
        <taxon>Alteromonadales</taxon>
        <taxon>Echinimonadaceae</taxon>
        <taxon>Echinimonas</taxon>
    </lineage>
</organism>
<dbReference type="GO" id="GO:0003677">
    <property type="term" value="F:DNA binding"/>
    <property type="evidence" value="ECO:0007669"/>
    <property type="project" value="UniProtKB-KW"/>
</dbReference>
<evidence type="ECO:0000259" key="1">
    <source>
        <dbReference type="Pfam" id="PF09836"/>
    </source>
</evidence>
<proteinExistence type="predicted"/>
<keyword evidence="3" id="KW-1185">Reference proteome</keyword>